<dbReference type="Pfam" id="PF01464">
    <property type="entry name" value="SLT"/>
    <property type="match status" value="1"/>
</dbReference>
<evidence type="ECO:0000259" key="2">
    <source>
        <dbReference type="Pfam" id="PF01464"/>
    </source>
</evidence>
<organism evidence="3 4">
    <name type="scientific">Paraburkholderia caledonica</name>
    <dbReference type="NCBI Taxonomy" id="134536"/>
    <lineage>
        <taxon>Bacteria</taxon>
        <taxon>Pseudomonadati</taxon>
        <taxon>Pseudomonadota</taxon>
        <taxon>Betaproteobacteria</taxon>
        <taxon>Burkholderiales</taxon>
        <taxon>Burkholderiaceae</taxon>
        <taxon>Paraburkholderia</taxon>
    </lineage>
</organism>
<feature type="chain" id="PRO_5044498133" evidence="1">
    <location>
        <begin position="27"/>
        <end position="161"/>
    </location>
</feature>
<dbReference type="CDD" id="cd13400">
    <property type="entry name" value="LT_IagB-like"/>
    <property type="match status" value="1"/>
</dbReference>
<comment type="caution">
    <text evidence="3">The sequence shown here is derived from an EMBL/GenBank/DDBJ whole genome shotgun (WGS) entry which is preliminary data.</text>
</comment>
<accession>A0AB73IKB5</accession>
<dbReference type="InterPro" id="IPR008258">
    <property type="entry name" value="Transglycosylase_SLT_dom_1"/>
</dbReference>
<sequence length="161" mass="17361">MCLLKPRIAGAAVCSLVMFAAAPAYADCFDEAAAYQHVNPTILRAIAWQESHYRADAVHKNANGSIDYGLMQINSIHLSALARYGIGQEALMTPCKNVYIAAWQLRRQVVKYGNTWAAVGAYHSATPALRDDYARRIAAIVERWSMGSASASASASGMPAP</sequence>
<evidence type="ECO:0000313" key="4">
    <source>
        <dbReference type="Proteomes" id="UP001229486"/>
    </source>
</evidence>
<dbReference type="InterPro" id="IPR023346">
    <property type="entry name" value="Lysozyme-like_dom_sf"/>
</dbReference>
<evidence type="ECO:0000256" key="1">
    <source>
        <dbReference type="SAM" id="SignalP"/>
    </source>
</evidence>
<dbReference type="Gene3D" id="1.10.530.10">
    <property type="match status" value="1"/>
</dbReference>
<feature type="signal peptide" evidence="1">
    <location>
        <begin position="1"/>
        <end position="26"/>
    </location>
</feature>
<feature type="domain" description="Transglycosylase SLT" evidence="2">
    <location>
        <begin position="27"/>
        <end position="132"/>
    </location>
</feature>
<dbReference type="RefSeq" id="WP_392395373.1">
    <property type="nucleotide sequence ID" value="NZ_JAURTK010000010.1"/>
</dbReference>
<proteinExistence type="predicted"/>
<evidence type="ECO:0000313" key="3">
    <source>
        <dbReference type="EMBL" id="MDP9650475.1"/>
    </source>
</evidence>
<name>A0AB73IKB5_9BURK</name>
<dbReference type="Proteomes" id="UP001229486">
    <property type="component" value="Unassembled WGS sequence"/>
</dbReference>
<dbReference type="EMBL" id="JAURTK010000010">
    <property type="protein sequence ID" value="MDP9650475.1"/>
    <property type="molecule type" value="Genomic_DNA"/>
</dbReference>
<protein>
    <submittedName>
        <fullName evidence="3">Soluble lytic murein transglycosylase-like protein</fullName>
    </submittedName>
</protein>
<gene>
    <name evidence="3" type="ORF">J2793_005948</name>
</gene>
<reference evidence="3" key="1">
    <citation type="submission" date="2023-07" db="EMBL/GenBank/DDBJ databases">
        <title>Sorghum-associated microbial communities from plants grown in Nebraska, USA.</title>
        <authorList>
            <person name="Schachtman D."/>
        </authorList>
    </citation>
    <scope>NUCLEOTIDE SEQUENCE</scope>
    <source>
        <strain evidence="3">DS1061</strain>
    </source>
</reference>
<keyword evidence="1" id="KW-0732">Signal</keyword>
<dbReference type="SUPFAM" id="SSF53955">
    <property type="entry name" value="Lysozyme-like"/>
    <property type="match status" value="1"/>
</dbReference>
<dbReference type="AlphaFoldDB" id="A0AB73IKB5"/>